<evidence type="ECO:0000256" key="6">
    <source>
        <dbReference type="ARBA" id="ARBA00023049"/>
    </source>
</evidence>
<dbReference type="Pfam" id="PF14559">
    <property type="entry name" value="TPR_19"/>
    <property type="match status" value="1"/>
</dbReference>
<evidence type="ECO:0000256" key="5">
    <source>
        <dbReference type="ARBA" id="ARBA00022833"/>
    </source>
</evidence>
<keyword evidence="3" id="KW-0479">Metal-binding</keyword>
<dbReference type="EMBL" id="JBEFLD010000005">
    <property type="protein sequence ID" value="MEQ6291279.1"/>
    <property type="molecule type" value="Genomic_DNA"/>
</dbReference>
<evidence type="ECO:0000313" key="9">
    <source>
        <dbReference type="EMBL" id="MEQ6291279.1"/>
    </source>
</evidence>
<evidence type="ECO:0000256" key="7">
    <source>
        <dbReference type="SAM" id="SignalP"/>
    </source>
</evidence>
<name>A0ABV1M4X6_9NEIS</name>
<evidence type="ECO:0000313" key="10">
    <source>
        <dbReference type="Proteomes" id="UP001433638"/>
    </source>
</evidence>
<sequence>MKPLIRLSPLLAAVLLAWPAHAPLASDNLPNLGTVAESAVPQAEENRVGRDILRSLQDDGDVIDDTEVNDYLGDLGGALVSAAQSVATPFNFFVVRDNSINAFALPGGVIGVHSGLLLATQNESELASVLAHEISHVTQRHLARMYQNNSQSQLWVLAAILAGVIAGAHSNNSDVAFGAINAGVGAGVSQQLSYSRDFEREADRLGMQYLAAAGFDPRSMPAFFERLQQVQRHSDNNAFGFLRTHPLTLERIGESQARAQAYPPRMRLDSTDFLLLREKLRVATLPGDEALRYYRTALAAGRYLNRGAALYGLLRAQLAQGNVREAQALWPQLQAALPAHPSLALLEGELQRAAGNGAAAARTLQQALEVYPGRRALRLALIDTLLQDHRQAEARQAIDAALARYQDSPPLWRLAARSYGEADALRYHAALGNAFFYEQKFESARLQYQLASQAPGDDFYLRSAIEARLNELTTKLKPEPGNPRR</sequence>
<keyword evidence="7" id="KW-0732">Signal</keyword>
<dbReference type="InterPro" id="IPR001915">
    <property type="entry name" value="Peptidase_M48"/>
</dbReference>
<protein>
    <submittedName>
        <fullName evidence="9">M48 family metalloprotease</fullName>
        <ecNumber evidence="9">3.4.24.-</ecNumber>
    </submittedName>
</protein>
<dbReference type="PANTHER" id="PTHR22726">
    <property type="entry name" value="METALLOENDOPEPTIDASE OMA1"/>
    <property type="match status" value="1"/>
</dbReference>
<evidence type="ECO:0000256" key="1">
    <source>
        <dbReference type="ARBA" id="ARBA00001947"/>
    </source>
</evidence>
<dbReference type="InterPro" id="IPR051156">
    <property type="entry name" value="Mito/Outer_Membr_Metalloprot"/>
</dbReference>
<organism evidence="9 10">
    <name type="scientific">Vogesella oryzagri</name>
    <dbReference type="NCBI Taxonomy" id="3160864"/>
    <lineage>
        <taxon>Bacteria</taxon>
        <taxon>Pseudomonadati</taxon>
        <taxon>Pseudomonadota</taxon>
        <taxon>Betaproteobacteria</taxon>
        <taxon>Neisseriales</taxon>
        <taxon>Chromobacteriaceae</taxon>
        <taxon>Vogesella</taxon>
    </lineage>
</organism>
<keyword evidence="10" id="KW-1185">Reference proteome</keyword>
<dbReference type="Gene3D" id="1.25.40.10">
    <property type="entry name" value="Tetratricopeptide repeat domain"/>
    <property type="match status" value="1"/>
</dbReference>
<gene>
    <name evidence="9" type="ORF">ABNW52_11715</name>
</gene>
<keyword evidence="4 9" id="KW-0378">Hydrolase</keyword>
<dbReference type="InterPro" id="IPR011990">
    <property type="entry name" value="TPR-like_helical_dom_sf"/>
</dbReference>
<proteinExistence type="predicted"/>
<accession>A0ABV1M4X6</accession>
<keyword evidence="2" id="KW-0645">Protease</keyword>
<comment type="caution">
    <text evidence="9">The sequence shown here is derived from an EMBL/GenBank/DDBJ whole genome shotgun (WGS) entry which is preliminary data.</text>
</comment>
<feature type="domain" description="Peptidase M48" evidence="8">
    <location>
        <begin position="73"/>
        <end position="254"/>
    </location>
</feature>
<dbReference type="Gene3D" id="3.30.2010.10">
    <property type="entry name" value="Metalloproteases ('zincins'), catalytic domain"/>
    <property type="match status" value="1"/>
</dbReference>
<comment type="cofactor">
    <cofactor evidence="1">
        <name>Zn(2+)</name>
        <dbReference type="ChEBI" id="CHEBI:29105"/>
    </cofactor>
</comment>
<reference evidence="9" key="1">
    <citation type="submission" date="2024-06" db="EMBL/GenBank/DDBJ databases">
        <title>Genome sequence of Vogesella sp. MAHUQ-64.</title>
        <authorList>
            <person name="Huq M.A."/>
        </authorList>
    </citation>
    <scope>NUCLEOTIDE SEQUENCE</scope>
    <source>
        <strain evidence="9">MAHUQ-64</strain>
    </source>
</reference>
<dbReference type="CDD" id="cd07333">
    <property type="entry name" value="M48C_bepA_like"/>
    <property type="match status" value="1"/>
</dbReference>
<evidence type="ECO:0000256" key="3">
    <source>
        <dbReference type="ARBA" id="ARBA00022723"/>
    </source>
</evidence>
<evidence type="ECO:0000256" key="4">
    <source>
        <dbReference type="ARBA" id="ARBA00022801"/>
    </source>
</evidence>
<dbReference type="RefSeq" id="WP_349587889.1">
    <property type="nucleotide sequence ID" value="NZ_JBEFLD010000005.1"/>
</dbReference>
<keyword evidence="5" id="KW-0862">Zinc</keyword>
<feature type="chain" id="PRO_5046514088" evidence="7">
    <location>
        <begin position="23"/>
        <end position="485"/>
    </location>
</feature>
<dbReference type="EC" id="3.4.24.-" evidence="9"/>
<dbReference type="SUPFAM" id="SSF48452">
    <property type="entry name" value="TPR-like"/>
    <property type="match status" value="1"/>
</dbReference>
<dbReference type="Pfam" id="PF01435">
    <property type="entry name" value="Peptidase_M48"/>
    <property type="match status" value="1"/>
</dbReference>
<evidence type="ECO:0000259" key="8">
    <source>
        <dbReference type="Pfam" id="PF01435"/>
    </source>
</evidence>
<evidence type="ECO:0000256" key="2">
    <source>
        <dbReference type="ARBA" id="ARBA00022670"/>
    </source>
</evidence>
<dbReference type="GO" id="GO:0008237">
    <property type="term" value="F:metallopeptidase activity"/>
    <property type="evidence" value="ECO:0007669"/>
    <property type="project" value="UniProtKB-KW"/>
</dbReference>
<keyword evidence="6 9" id="KW-0482">Metalloprotease</keyword>
<dbReference type="PANTHER" id="PTHR22726:SF1">
    <property type="entry name" value="METALLOENDOPEPTIDASE OMA1, MITOCHONDRIAL"/>
    <property type="match status" value="1"/>
</dbReference>
<dbReference type="Proteomes" id="UP001433638">
    <property type="component" value="Unassembled WGS sequence"/>
</dbReference>
<feature type="signal peptide" evidence="7">
    <location>
        <begin position="1"/>
        <end position="22"/>
    </location>
</feature>